<evidence type="ECO:0000256" key="5">
    <source>
        <dbReference type="ARBA" id="ARBA00022692"/>
    </source>
</evidence>
<evidence type="ECO:0000313" key="17">
    <source>
        <dbReference type="EMBL" id="KAK3272095.1"/>
    </source>
</evidence>
<dbReference type="InterPro" id="IPR050584">
    <property type="entry name" value="Cholesterol_7-desaturase"/>
</dbReference>
<protein>
    <recommendedName>
        <fullName evidence="16">Rieske domain-containing protein</fullName>
    </recommendedName>
</protein>
<evidence type="ECO:0000256" key="10">
    <source>
        <dbReference type="ARBA" id="ARBA00023002"/>
    </source>
</evidence>
<dbReference type="Pfam" id="PF00355">
    <property type="entry name" value="Rieske"/>
    <property type="match status" value="1"/>
</dbReference>
<evidence type="ECO:0000256" key="14">
    <source>
        <dbReference type="SAM" id="MobiDB-lite"/>
    </source>
</evidence>
<keyword evidence="6" id="KW-0001">2Fe-2S</keyword>
<keyword evidence="8" id="KW-0809">Transit peptide</keyword>
<keyword evidence="13 15" id="KW-0472">Membrane</keyword>
<evidence type="ECO:0000313" key="18">
    <source>
        <dbReference type="Proteomes" id="UP001190700"/>
    </source>
</evidence>
<keyword evidence="9 15" id="KW-1133">Transmembrane helix</keyword>
<evidence type="ECO:0000256" key="13">
    <source>
        <dbReference type="ARBA" id="ARBA00023136"/>
    </source>
</evidence>
<gene>
    <name evidence="17" type="ORF">CYMTET_19595</name>
</gene>
<dbReference type="SUPFAM" id="SSF55961">
    <property type="entry name" value="Bet v1-like"/>
    <property type="match status" value="1"/>
</dbReference>
<evidence type="ECO:0000256" key="8">
    <source>
        <dbReference type="ARBA" id="ARBA00022946"/>
    </source>
</evidence>
<dbReference type="Gene3D" id="3.90.380.10">
    <property type="entry name" value="Naphthalene 1,2-dioxygenase Alpha Subunit, Chain A, domain 1"/>
    <property type="match status" value="1"/>
</dbReference>
<dbReference type="PROSITE" id="PS51296">
    <property type="entry name" value="RIESKE"/>
    <property type="match status" value="1"/>
</dbReference>
<dbReference type="GO" id="GO:0046872">
    <property type="term" value="F:metal ion binding"/>
    <property type="evidence" value="ECO:0007669"/>
    <property type="project" value="UniProtKB-KW"/>
</dbReference>
<dbReference type="GO" id="GO:0010277">
    <property type="term" value="F:chlorophyllide a oxygenase activity"/>
    <property type="evidence" value="ECO:0007669"/>
    <property type="project" value="InterPro"/>
</dbReference>
<keyword evidence="3" id="KW-0150">Chloroplast</keyword>
<evidence type="ECO:0000256" key="3">
    <source>
        <dbReference type="ARBA" id="ARBA00022528"/>
    </source>
</evidence>
<keyword evidence="10" id="KW-0560">Oxidoreductase</keyword>
<proteinExistence type="predicted"/>
<dbReference type="Gene3D" id="2.102.10.10">
    <property type="entry name" value="Rieske [2Fe-2S] iron-sulphur domain"/>
    <property type="match status" value="1"/>
</dbReference>
<dbReference type="GO" id="GO:0009507">
    <property type="term" value="C:chloroplast"/>
    <property type="evidence" value="ECO:0007669"/>
    <property type="project" value="UniProtKB-SubCell"/>
</dbReference>
<evidence type="ECO:0000256" key="9">
    <source>
        <dbReference type="ARBA" id="ARBA00022989"/>
    </source>
</evidence>
<sequence length="567" mass="63353">MLAQACSFTYGVNRPLRKRKLHAGLLAGRHRSAHPPTSRRYAHKPLATSDKRVGISTSAPDVRTQQPSASNSHLANDPTFQWQKNWYPCHVIDGLDPTRPTRFSLLGIDMVFWKDGSGEWRALEDKCSHRLAPLSQGRVEEDGTLLCAYHAWRFDGAGKCVSIPQADSQEKLCASPRACVKSFPTRYDDGLLWVWPEGGADGLLASLLKEPQRMPELVIQDQPEDEREYNVVPFPWGLRDLPYGWEAFMENVTDPAHVPVSHHNITGNRYTQAVPVTMPVHRALNDLEGFEIGEFSFKPPCLMRIGLSDRGSENQTYLALFNVPTTPGHSRLIGCNVMVSPRSSKGGSTGFGMFTLPMPKWALHILGSLFLHQDLVLLHHQEKILAREDKKWLNACYMPTIADRATINFRRWLERNGEVDVYGKYAVPWKSISGSSSTLPAREHDPERLFDVYNAHVKHCTHCQGALRNFKWLRLTSIAAAVAFGLRAVLTIEISTTVPTAISAAVPTAASASTSLLARALSFLSSIVPSSPLTCFSLSLFFTLVTVGIHKFISLFYVYKFHHQDNN</sequence>
<evidence type="ECO:0000259" key="16">
    <source>
        <dbReference type="PROSITE" id="PS51296"/>
    </source>
</evidence>
<reference evidence="17 18" key="1">
    <citation type="journal article" date="2015" name="Genome Biol. Evol.">
        <title>Comparative Genomics of a Bacterivorous Green Alga Reveals Evolutionary Causalities and Consequences of Phago-Mixotrophic Mode of Nutrition.</title>
        <authorList>
            <person name="Burns J.A."/>
            <person name="Paasch A."/>
            <person name="Narechania A."/>
            <person name="Kim E."/>
        </authorList>
    </citation>
    <scope>NUCLEOTIDE SEQUENCE [LARGE SCALE GENOMIC DNA]</scope>
    <source>
        <strain evidence="17 18">PLY_AMNH</strain>
    </source>
</reference>
<dbReference type="PANTHER" id="PTHR21266:SF32">
    <property type="entry name" value="CHOLESTEROL 7-DESATURASE NVD"/>
    <property type="match status" value="1"/>
</dbReference>
<dbReference type="InterPro" id="IPR017941">
    <property type="entry name" value="Rieske_2Fe-2S"/>
</dbReference>
<feature type="region of interest" description="Disordered" evidence="14">
    <location>
        <begin position="27"/>
        <end position="74"/>
    </location>
</feature>
<dbReference type="InterPro" id="IPR013626">
    <property type="entry name" value="PaO"/>
</dbReference>
<evidence type="ECO:0000256" key="2">
    <source>
        <dbReference type="ARBA" id="ARBA00004370"/>
    </source>
</evidence>
<keyword evidence="7" id="KW-0479">Metal-binding</keyword>
<evidence type="ECO:0000256" key="1">
    <source>
        <dbReference type="ARBA" id="ARBA00004229"/>
    </source>
</evidence>
<dbReference type="InterPro" id="IPR036922">
    <property type="entry name" value="Rieske_2Fe-2S_sf"/>
</dbReference>
<dbReference type="PANTHER" id="PTHR21266">
    <property type="entry name" value="IRON-SULFUR DOMAIN CONTAINING PROTEIN"/>
    <property type="match status" value="1"/>
</dbReference>
<comment type="subcellular location">
    <subcellularLocation>
        <location evidence="2">Membrane</location>
    </subcellularLocation>
    <subcellularLocation>
        <location evidence="1">Plastid</location>
        <location evidence="1">Chloroplast</location>
    </subcellularLocation>
</comment>
<feature type="compositionally biased region" description="Polar residues" evidence="14">
    <location>
        <begin position="55"/>
        <end position="74"/>
    </location>
</feature>
<keyword evidence="5 15" id="KW-0812">Transmembrane</keyword>
<keyword evidence="11" id="KW-0408">Iron</keyword>
<organism evidence="17 18">
    <name type="scientific">Cymbomonas tetramitiformis</name>
    <dbReference type="NCBI Taxonomy" id="36881"/>
    <lineage>
        <taxon>Eukaryota</taxon>
        <taxon>Viridiplantae</taxon>
        <taxon>Chlorophyta</taxon>
        <taxon>Pyramimonadophyceae</taxon>
        <taxon>Pyramimonadales</taxon>
        <taxon>Pyramimonadaceae</taxon>
        <taxon>Cymbomonas</taxon>
    </lineage>
</organism>
<dbReference type="SUPFAM" id="SSF50022">
    <property type="entry name" value="ISP domain"/>
    <property type="match status" value="1"/>
</dbReference>
<dbReference type="Proteomes" id="UP001190700">
    <property type="component" value="Unassembled WGS sequence"/>
</dbReference>
<dbReference type="AlphaFoldDB" id="A0AAE0G5P8"/>
<evidence type="ECO:0000256" key="7">
    <source>
        <dbReference type="ARBA" id="ARBA00022723"/>
    </source>
</evidence>
<name>A0AAE0G5P8_9CHLO</name>
<evidence type="ECO:0000256" key="6">
    <source>
        <dbReference type="ARBA" id="ARBA00022714"/>
    </source>
</evidence>
<accession>A0AAE0G5P8</accession>
<feature type="transmembrane region" description="Helical" evidence="15">
    <location>
        <begin position="536"/>
        <end position="559"/>
    </location>
</feature>
<dbReference type="GO" id="GO:0016020">
    <property type="term" value="C:membrane"/>
    <property type="evidence" value="ECO:0007669"/>
    <property type="project" value="UniProtKB-SubCell"/>
</dbReference>
<comment type="caution">
    <text evidence="17">The sequence shown here is derived from an EMBL/GenBank/DDBJ whole genome shotgun (WGS) entry which is preliminary data.</text>
</comment>
<dbReference type="Pfam" id="PF08417">
    <property type="entry name" value="PaO"/>
    <property type="match status" value="1"/>
</dbReference>
<keyword evidence="4" id="KW-0934">Plastid</keyword>
<evidence type="ECO:0000256" key="12">
    <source>
        <dbReference type="ARBA" id="ARBA00023014"/>
    </source>
</evidence>
<evidence type="ECO:0000256" key="11">
    <source>
        <dbReference type="ARBA" id="ARBA00023004"/>
    </source>
</evidence>
<evidence type="ECO:0000256" key="15">
    <source>
        <dbReference type="SAM" id="Phobius"/>
    </source>
</evidence>
<keyword evidence="18" id="KW-1185">Reference proteome</keyword>
<dbReference type="GO" id="GO:0051537">
    <property type="term" value="F:2 iron, 2 sulfur cluster binding"/>
    <property type="evidence" value="ECO:0007669"/>
    <property type="project" value="UniProtKB-KW"/>
</dbReference>
<dbReference type="EMBL" id="LGRX02009165">
    <property type="protein sequence ID" value="KAK3272095.1"/>
    <property type="molecule type" value="Genomic_DNA"/>
</dbReference>
<evidence type="ECO:0000256" key="4">
    <source>
        <dbReference type="ARBA" id="ARBA00022640"/>
    </source>
</evidence>
<keyword evidence="12" id="KW-0411">Iron-sulfur</keyword>
<feature type="domain" description="Rieske" evidence="16">
    <location>
        <begin position="86"/>
        <end position="194"/>
    </location>
</feature>